<evidence type="ECO:0000313" key="1">
    <source>
        <dbReference type="EMBL" id="AQQ02390.1"/>
    </source>
</evidence>
<reference evidence="1 2" key="1">
    <citation type="submission" date="2017-02" db="EMBL/GenBank/DDBJ databases">
        <authorList>
            <person name="Jeong S."/>
        </authorList>
    </citation>
    <scope>NUCLEOTIDE SEQUENCE [LARGE SCALE GENOMIC DNA]</scope>
    <source>
        <strain evidence="1 2">RMAR6-6</strain>
    </source>
</reference>
<protein>
    <submittedName>
        <fullName evidence="1">Uncharacterized protein</fullName>
    </submittedName>
</protein>
<keyword evidence="2" id="KW-1185">Reference proteome</keyword>
<accession>A0ABN4WNR9</accession>
<organism evidence="1 2">
    <name type="scientific">Roseibium algicola</name>
    <dbReference type="NCBI Taxonomy" id="2857014"/>
    <lineage>
        <taxon>Bacteria</taxon>
        <taxon>Pseudomonadati</taxon>
        <taxon>Pseudomonadota</taxon>
        <taxon>Alphaproteobacteria</taxon>
        <taxon>Hyphomicrobiales</taxon>
        <taxon>Stappiaceae</taxon>
        <taxon>Roseibium</taxon>
    </lineage>
</organism>
<proteinExistence type="predicted"/>
<dbReference type="Proteomes" id="UP000188174">
    <property type="component" value="Chromosome"/>
</dbReference>
<gene>
    <name evidence="1" type="ORF">B0E33_01295</name>
</gene>
<sequence length="201" mass="22588">MKIAYIRPLKRLSAETQKAAAIREGYSPDRWIIEGRGGMGIKDLIGTTEEGAPPILRKGYWLGVYRYELVADRKRKKGDRAPRETLNEVTDALRKIGVVVQEFETGRNCKSGDDMLDMYKDAISALAGDKRQQAGPGRPKEHNYSDADCQLIQAAWHGSEVRNPAGRTASVRALLGEDGNPRFPKFKQSTWYSLREHGRVK</sequence>
<evidence type="ECO:0000313" key="2">
    <source>
        <dbReference type="Proteomes" id="UP000188174"/>
    </source>
</evidence>
<dbReference type="EMBL" id="CP019630">
    <property type="protein sequence ID" value="AQQ02390.1"/>
    <property type="molecule type" value="Genomic_DNA"/>
</dbReference>
<name>A0ABN4WNR9_9HYPH</name>
<dbReference type="RefSeq" id="WP_077290176.1">
    <property type="nucleotide sequence ID" value="NZ_CP019630.1"/>
</dbReference>